<gene>
    <name evidence="5" type="ORF">g.4366</name>
</gene>
<dbReference type="GO" id="GO:0003713">
    <property type="term" value="F:transcription coactivator activity"/>
    <property type="evidence" value="ECO:0007669"/>
    <property type="project" value="InterPro"/>
</dbReference>
<dbReference type="InterPro" id="IPR026060">
    <property type="entry name" value="AMY1"/>
</dbReference>
<evidence type="ECO:0000256" key="4">
    <source>
        <dbReference type="SAM" id="MobiDB-lite"/>
    </source>
</evidence>
<evidence type="ECO:0000256" key="3">
    <source>
        <dbReference type="ARBA" id="ARBA00023242"/>
    </source>
</evidence>
<keyword evidence="3" id="KW-0539">Nucleus</keyword>
<proteinExistence type="inferred from homology"/>
<comment type="similarity">
    <text evidence="2">Belongs to the AMY1 family.</text>
</comment>
<dbReference type="GO" id="GO:0005634">
    <property type="term" value="C:nucleus"/>
    <property type="evidence" value="ECO:0007669"/>
    <property type="project" value="UniProtKB-SubCell"/>
</dbReference>
<accession>A0A1B6K9R7</accession>
<evidence type="ECO:0000313" key="5">
    <source>
        <dbReference type="EMBL" id="JAT08197.1"/>
    </source>
</evidence>
<name>A0A1B6K9R7_9HEMI</name>
<sequence>MSSYKQNSLISRKDKRHEVLQTLEEVGAMETVTNLLLMLFDDPDKPDDAVEYLRGRMGNKRPSEAELVNLRTELAAANVKICMLEDEVNTLQERLQDCKIKETNPKEIVAEELKPSTEFTSEILIGATSDKSPKVKLSSKKGNRRNKNS</sequence>
<protein>
    <recommendedName>
        <fullName evidence="6">c-Myc-binding protein</fullName>
    </recommendedName>
</protein>
<feature type="region of interest" description="Disordered" evidence="4">
    <location>
        <begin position="130"/>
        <end position="149"/>
    </location>
</feature>
<organism evidence="5">
    <name type="scientific">Graphocephala atropunctata</name>
    <dbReference type="NCBI Taxonomy" id="36148"/>
    <lineage>
        <taxon>Eukaryota</taxon>
        <taxon>Metazoa</taxon>
        <taxon>Ecdysozoa</taxon>
        <taxon>Arthropoda</taxon>
        <taxon>Hexapoda</taxon>
        <taxon>Insecta</taxon>
        <taxon>Pterygota</taxon>
        <taxon>Neoptera</taxon>
        <taxon>Paraneoptera</taxon>
        <taxon>Hemiptera</taxon>
        <taxon>Auchenorrhyncha</taxon>
        <taxon>Membracoidea</taxon>
        <taxon>Cicadellidae</taxon>
        <taxon>Cicadellinae</taxon>
        <taxon>Cicadellini</taxon>
        <taxon>Graphocephala</taxon>
    </lineage>
</organism>
<evidence type="ECO:0000256" key="2">
    <source>
        <dbReference type="ARBA" id="ARBA00009389"/>
    </source>
</evidence>
<dbReference type="EMBL" id="GEBQ01031780">
    <property type="protein sequence ID" value="JAT08197.1"/>
    <property type="molecule type" value="Transcribed_RNA"/>
</dbReference>
<comment type="subcellular location">
    <subcellularLocation>
        <location evidence="1">Nucleus</location>
    </subcellularLocation>
</comment>
<evidence type="ECO:0008006" key="6">
    <source>
        <dbReference type="Google" id="ProtNLM"/>
    </source>
</evidence>
<dbReference type="PANTHER" id="PTHR13168">
    <property type="entry name" value="ASSOCIATE OF C-MYC AMY-1"/>
    <property type="match status" value="1"/>
</dbReference>
<dbReference type="AlphaFoldDB" id="A0A1B6K9R7"/>
<dbReference type="PANTHER" id="PTHR13168:SF0">
    <property type="entry name" value="C-MYC-BINDING PROTEIN"/>
    <property type="match status" value="1"/>
</dbReference>
<feature type="compositionally biased region" description="Basic residues" evidence="4">
    <location>
        <begin position="137"/>
        <end position="149"/>
    </location>
</feature>
<evidence type="ECO:0000256" key="1">
    <source>
        <dbReference type="ARBA" id="ARBA00004123"/>
    </source>
</evidence>
<reference evidence="5" key="1">
    <citation type="submission" date="2015-11" db="EMBL/GenBank/DDBJ databases">
        <title>De novo transcriptome assembly of four potential Pierce s Disease insect vectors from Arizona vineyards.</title>
        <authorList>
            <person name="Tassone E.E."/>
        </authorList>
    </citation>
    <scope>NUCLEOTIDE SEQUENCE</scope>
</reference>